<feature type="region of interest" description="Disordered" evidence="1">
    <location>
        <begin position="66"/>
        <end position="92"/>
    </location>
</feature>
<dbReference type="EMBL" id="BGPR01128224">
    <property type="protein sequence ID" value="GBN39131.1"/>
    <property type="molecule type" value="Genomic_DNA"/>
</dbReference>
<feature type="non-terminal residue" evidence="2">
    <location>
        <position position="1"/>
    </location>
</feature>
<dbReference type="AlphaFoldDB" id="A0A4Y2NIJ7"/>
<evidence type="ECO:0000313" key="3">
    <source>
        <dbReference type="Proteomes" id="UP000499080"/>
    </source>
</evidence>
<evidence type="ECO:0000256" key="1">
    <source>
        <dbReference type="SAM" id="MobiDB-lite"/>
    </source>
</evidence>
<organism evidence="2 3">
    <name type="scientific">Araneus ventricosus</name>
    <name type="common">Orbweaver spider</name>
    <name type="synonym">Epeira ventricosa</name>
    <dbReference type="NCBI Taxonomy" id="182803"/>
    <lineage>
        <taxon>Eukaryota</taxon>
        <taxon>Metazoa</taxon>
        <taxon>Ecdysozoa</taxon>
        <taxon>Arthropoda</taxon>
        <taxon>Chelicerata</taxon>
        <taxon>Arachnida</taxon>
        <taxon>Araneae</taxon>
        <taxon>Araneomorphae</taxon>
        <taxon>Entelegynae</taxon>
        <taxon>Araneoidea</taxon>
        <taxon>Araneidae</taxon>
        <taxon>Araneus</taxon>
    </lineage>
</organism>
<sequence length="92" mass="10399">WHQPPPVKNIQQLQVQKYTISGQGISLDIQGALEHLRCRSICNSLDEMNFPSQTTETLEDILNDRKVTSKRSKAHSAGHDNKNSHRVPAQIL</sequence>
<evidence type="ECO:0000313" key="2">
    <source>
        <dbReference type="EMBL" id="GBN39131.1"/>
    </source>
</evidence>
<name>A0A4Y2NIJ7_ARAVE</name>
<protein>
    <submittedName>
        <fullName evidence="2">Uncharacterized protein</fullName>
    </submittedName>
</protein>
<dbReference type="OrthoDB" id="410104at2759"/>
<reference evidence="2 3" key="1">
    <citation type="journal article" date="2019" name="Sci. Rep.">
        <title>Orb-weaving spider Araneus ventricosus genome elucidates the spidroin gene catalogue.</title>
        <authorList>
            <person name="Kono N."/>
            <person name="Nakamura H."/>
            <person name="Ohtoshi R."/>
            <person name="Moran D.A.P."/>
            <person name="Shinohara A."/>
            <person name="Yoshida Y."/>
            <person name="Fujiwara M."/>
            <person name="Mori M."/>
            <person name="Tomita M."/>
            <person name="Arakawa K."/>
        </authorList>
    </citation>
    <scope>NUCLEOTIDE SEQUENCE [LARGE SCALE GENOMIC DNA]</scope>
</reference>
<proteinExistence type="predicted"/>
<gene>
    <name evidence="2" type="ORF">AVEN_275161_1</name>
</gene>
<comment type="caution">
    <text evidence="2">The sequence shown here is derived from an EMBL/GenBank/DDBJ whole genome shotgun (WGS) entry which is preliminary data.</text>
</comment>
<keyword evidence="3" id="KW-1185">Reference proteome</keyword>
<accession>A0A4Y2NIJ7</accession>
<dbReference type="Proteomes" id="UP000499080">
    <property type="component" value="Unassembled WGS sequence"/>
</dbReference>